<dbReference type="Proteomes" id="UP000240572">
    <property type="component" value="Unassembled WGS sequence"/>
</dbReference>
<dbReference type="AlphaFoldDB" id="A0A2P8D5Q1"/>
<feature type="domain" description="Anthranilate synthase component I N-terminal" evidence="10">
    <location>
        <begin position="15"/>
        <end position="157"/>
    </location>
</feature>
<comment type="subunit">
    <text evidence="2">Heterotetramer consisting of two non-identical subunits: a beta subunit (TrpG) and a large alpha subunit (TrpE).</text>
</comment>
<keyword evidence="12" id="KW-1185">Reference proteome</keyword>
<dbReference type="Gene3D" id="3.60.120.10">
    <property type="entry name" value="Anthranilate synthase"/>
    <property type="match status" value="1"/>
</dbReference>
<dbReference type="PRINTS" id="PR00095">
    <property type="entry name" value="ANTSNTHASEI"/>
</dbReference>
<evidence type="ECO:0000259" key="9">
    <source>
        <dbReference type="Pfam" id="PF00425"/>
    </source>
</evidence>
<sequence length="464" mass="51991">MTFDFKVRQRRLPADAHTPVSAYLKLRDLFPRNLLLESSDFHGRENSYSYLCFGPVAGLELNGNVFRQQLPDGSVEERSLLPGTLVETVTACMQQYRFEAAAQPGCTGRFFGHVNYDAVQHFEQLELRPGADALPSVLLQVYRYMLVFDHFHHALYLTEHYTDEAAPGGLDFIEAQLRTGHPGTYHFRTDGAEQSQVSDQEYLDIVAQARKHCLRGDVFQMVLSRGFSIGFKGDDFNVYRALRTVNPSPYLFYADYGNYRLFGSSPEAQLKIEGGRAVIHPIAGTCRRTGNEAEDKQLAEALLADPKENAEHVMLVDLARNDLSRSYDEVHVTVFKALKQFAHVIHIVSEVSGEQARNQSPFAVLSEVFPAGTLSGAPKHMAMQLIDKLERYSRGYYGGCTGFMSPDGDTNMAIMIRSFMSRDNTLYFRAGAGVVASSVPERELMEVQEKLKGLRLALELACTL</sequence>
<dbReference type="GO" id="GO:0000162">
    <property type="term" value="P:L-tryptophan biosynthetic process"/>
    <property type="evidence" value="ECO:0007669"/>
    <property type="project" value="TreeGrafter"/>
</dbReference>
<dbReference type="RefSeq" id="WP_106522741.1">
    <property type="nucleotide sequence ID" value="NZ_PYGD01000003.1"/>
</dbReference>
<evidence type="ECO:0000256" key="1">
    <source>
        <dbReference type="ARBA" id="ARBA00001946"/>
    </source>
</evidence>
<dbReference type="Pfam" id="PF04715">
    <property type="entry name" value="Anth_synt_I_N"/>
    <property type="match status" value="1"/>
</dbReference>
<gene>
    <name evidence="11" type="ORF">B0I18_103130</name>
</gene>
<organism evidence="11 12">
    <name type="scientific">Taibaiella chishuiensis</name>
    <dbReference type="NCBI Taxonomy" id="1434707"/>
    <lineage>
        <taxon>Bacteria</taxon>
        <taxon>Pseudomonadati</taxon>
        <taxon>Bacteroidota</taxon>
        <taxon>Chitinophagia</taxon>
        <taxon>Chitinophagales</taxon>
        <taxon>Chitinophagaceae</taxon>
        <taxon>Taibaiella</taxon>
    </lineage>
</organism>
<keyword evidence="6" id="KW-0456">Lyase</keyword>
<dbReference type="GO" id="GO:0046872">
    <property type="term" value="F:metal ion binding"/>
    <property type="evidence" value="ECO:0007669"/>
    <property type="project" value="UniProtKB-KW"/>
</dbReference>
<keyword evidence="4" id="KW-0479">Metal-binding</keyword>
<evidence type="ECO:0000256" key="6">
    <source>
        <dbReference type="ARBA" id="ARBA00023239"/>
    </source>
</evidence>
<feature type="domain" description="Chorismate-utilising enzyme C-terminal" evidence="9">
    <location>
        <begin position="199"/>
        <end position="450"/>
    </location>
</feature>
<evidence type="ECO:0000256" key="5">
    <source>
        <dbReference type="ARBA" id="ARBA00022842"/>
    </source>
</evidence>
<evidence type="ECO:0000256" key="4">
    <source>
        <dbReference type="ARBA" id="ARBA00022723"/>
    </source>
</evidence>
<comment type="catalytic activity">
    <reaction evidence="8">
        <text>chorismate + L-glutamine = anthranilate + pyruvate + L-glutamate + H(+)</text>
        <dbReference type="Rhea" id="RHEA:21732"/>
        <dbReference type="ChEBI" id="CHEBI:15361"/>
        <dbReference type="ChEBI" id="CHEBI:15378"/>
        <dbReference type="ChEBI" id="CHEBI:16567"/>
        <dbReference type="ChEBI" id="CHEBI:29748"/>
        <dbReference type="ChEBI" id="CHEBI:29985"/>
        <dbReference type="ChEBI" id="CHEBI:58359"/>
        <dbReference type="EC" id="4.1.3.27"/>
    </reaction>
</comment>
<evidence type="ECO:0000256" key="8">
    <source>
        <dbReference type="ARBA" id="ARBA00047683"/>
    </source>
</evidence>
<comment type="caution">
    <text evidence="11">The sequence shown here is derived from an EMBL/GenBank/DDBJ whole genome shotgun (WGS) entry which is preliminary data.</text>
</comment>
<proteinExistence type="predicted"/>
<name>A0A2P8D5Q1_9BACT</name>
<dbReference type="SUPFAM" id="SSF56322">
    <property type="entry name" value="ADC synthase"/>
    <property type="match status" value="1"/>
</dbReference>
<dbReference type="PANTHER" id="PTHR11236">
    <property type="entry name" value="AMINOBENZOATE/ANTHRANILATE SYNTHASE"/>
    <property type="match status" value="1"/>
</dbReference>
<evidence type="ECO:0000256" key="2">
    <source>
        <dbReference type="ARBA" id="ARBA00011575"/>
    </source>
</evidence>
<dbReference type="InterPro" id="IPR006805">
    <property type="entry name" value="Anth_synth_I_N"/>
</dbReference>
<dbReference type="Pfam" id="PF00425">
    <property type="entry name" value="Chorismate_bind"/>
    <property type="match status" value="1"/>
</dbReference>
<keyword evidence="5" id="KW-0460">Magnesium</keyword>
<accession>A0A2P8D5Q1</accession>
<evidence type="ECO:0000256" key="3">
    <source>
        <dbReference type="ARBA" id="ARBA00020653"/>
    </source>
</evidence>
<evidence type="ECO:0000313" key="11">
    <source>
        <dbReference type="EMBL" id="PSK92553.1"/>
    </source>
</evidence>
<evidence type="ECO:0000256" key="7">
    <source>
        <dbReference type="ARBA" id="ARBA00025634"/>
    </source>
</evidence>
<dbReference type="EMBL" id="PYGD01000003">
    <property type="protein sequence ID" value="PSK92553.1"/>
    <property type="molecule type" value="Genomic_DNA"/>
</dbReference>
<dbReference type="InterPro" id="IPR015890">
    <property type="entry name" value="Chorismate_C"/>
</dbReference>
<evidence type="ECO:0000259" key="10">
    <source>
        <dbReference type="Pfam" id="PF04715"/>
    </source>
</evidence>
<comment type="function">
    <text evidence="7">Part of a heterotetrameric complex that catalyzes the two-step biosynthesis of anthranilate, an intermediate in the biosynthesis of L-tryptophan. In the first step, the glutamine-binding beta subunit (TrpG) of anthranilate synthase (AS) provides the glutamine amidotransferase activity which generates ammonia as a substrate that, along with chorismate, is used in the second step, catalyzed by the large alpha subunit of AS (TrpE) to produce anthranilate. In the absence of TrpG, TrpE can synthesize anthranilate directly from chorismate and high concentrations of ammonia.</text>
</comment>
<comment type="cofactor">
    <cofactor evidence="1">
        <name>Mg(2+)</name>
        <dbReference type="ChEBI" id="CHEBI:18420"/>
    </cofactor>
</comment>
<dbReference type="OrthoDB" id="9803598at2"/>
<dbReference type="PANTHER" id="PTHR11236:SF48">
    <property type="entry name" value="ISOCHORISMATE SYNTHASE MENF"/>
    <property type="match status" value="1"/>
</dbReference>
<dbReference type="InterPro" id="IPR019999">
    <property type="entry name" value="Anth_synth_I-like"/>
</dbReference>
<reference evidence="11 12" key="1">
    <citation type="submission" date="2018-03" db="EMBL/GenBank/DDBJ databases">
        <title>Genomic Encyclopedia of Type Strains, Phase III (KMG-III): the genomes of soil and plant-associated and newly described type strains.</title>
        <authorList>
            <person name="Whitman W."/>
        </authorList>
    </citation>
    <scope>NUCLEOTIDE SEQUENCE [LARGE SCALE GENOMIC DNA]</scope>
    <source>
        <strain evidence="11 12">CGMCC 1.12700</strain>
    </source>
</reference>
<evidence type="ECO:0000313" key="12">
    <source>
        <dbReference type="Proteomes" id="UP000240572"/>
    </source>
</evidence>
<dbReference type="GO" id="GO:0004049">
    <property type="term" value="F:anthranilate synthase activity"/>
    <property type="evidence" value="ECO:0007669"/>
    <property type="project" value="UniProtKB-EC"/>
</dbReference>
<dbReference type="InterPro" id="IPR005801">
    <property type="entry name" value="ADC_synthase"/>
</dbReference>
<protein>
    <recommendedName>
        <fullName evidence="3">Anthranilate synthase component 1</fullName>
    </recommendedName>
</protein>